<name>A0ABR3ENL1_9AGAR</name>
<proteinExistence type="predicted"/>
<keyword evidence="3" id="KW-1185">Reference proteome</keyword>
<sequence>MRTATHMAALKRLEEAKAEKLARKQREEMEKEKRRCAEAASLTDARLRPVLPGQSPLCPPLAPNLAPDGFWDNVNYDLGPDLNAALIEENERLRRDMESAETWCDERFGKVVGSDDMDDKDERERQFLEQQNESMLADMLANAGESFLVTLCILYGSVTAPTDGKYWPYDSEAMCILDILDNIPHIPVSTSLMKLFIWALRELRVPNVPLFYSLRKTQECLRQSQGVSNIECKSVQGKIFYVNDIRTIIAQDWLNPLIRPHIHVYPEVPDDGCISEVWHADKWHKTLDVDLLSPMYDAGNKHYYIHKLACQANGDMVIPIRWIMVKGKVHVDAYTVPLNGNGEAEVDDTNPVRIAADILKLNFLDLEHCQMLPPWSASSRTAGFPSKMPNKYRAIAEGDPLYVSFIDYFGDDVSGNRSKSWNKHNNSYITHRNLPRKLLQQEFHVHLISTSQHASIPEQYHNVKKLMDSTWQQPVKVLDVDGHTTRFMVHPHLGPGDNPAQSDVASHIGSGGNHPCWKCEMGGPEVERAKGEGFHAVFKPGTPRTRLKIHAELEKQVALACRSESGAIKTRQTDTGTKDSYTQYWIEDLVRRFNELRNERTDDEAHTTLMAWVWEHTSEIYSSFLTTDGFDPARDTPVETLHTILLGVVKYIWHYSTKKWSVAQKVTYSQRLQATNMVGLSIAEIQAEYITKYSNSLTGRQFRQVVQTAVFHIYDLVDDNHFVAWKAVGHLAALLWQPEIDDIDQYCLDIDIAAANVQDAFAVIDPTKMLRKFKLHLLGHLIEDIREFGPLVGVATETFESYNSVFCSCSILSNHRAPSRDITRQIGNQESLKHRLSGGSWYDTDKKEWMQAGEGVQGVLRKHRVLQAMLVHMTPQVRSLQFPSDDAQKRYRRMSGPPAVNLSFVIYMPKMRPMQLRTRIKCP</sequence>
<dbReference type="PANTHER" id="PTHR31912">
    <property type="entry name" value="IP13529P"/>
    <property type="match status" value="1"/>
</dbReference>
<dbReference type="EMBL" id="JBAHYK010002797">
    <property type="protein sequence ID" value="KAL0564415.1"/>
    <property type="molecule type" value="Genomic_DNA"/>
</dbReference>
<dbReference type="Proteomes" id="UP001465976">
    <property type="component" value="Unassembled WGS sequence"/>
</dbReference>
<evidence type="ECO:0000313" key="3">
    <source>
        <dbReference type="Proteomes" id="UP001465976"/>
    </source>
</evidence>
<keyword evidence="1" id="KW-0175">Coiled coil</keyword>
<evidence type="ECO:0000313" key="2">
    <source>
        <dbReference type="EMBL" id="KAL0564415.1"/>
    </source>
</evidence>
<reference evidence="2 3" key="1">
    <citation type="submission" date="2024-02" db="EMBL/GenBank/DDBJ databases">
        <title>A draft genome for the cacao thread blight pathogen Marasmius crinis-equi.</title>
        <authorList>
            <person name="Cohen S.P."/>
            <person name="Baruah I.K."/>
            <person name="Amoako-Attah I."/>
            <person name="Bukari Y."/>
            <person name="Meinhardt L.W."/>
            <person name="Bailey B.A."/>
        </authorList>
    </citation>
    <scope>NUCLEOTIDE SEQUENCE [LARGE SCALE GENOMIC DNA]</scope>
    <source>
        <strain evidence="2 3">GH-76</strain>
    </source>
</reference>
<gene>
    <name evidence="2" type="ORF">V5O48_017631</name>
</gene>
<evidence type="ECO:0000256" key="1">
    <source>
        <dbReference type="SAM" id="Coils"/>
    </source>
</evidence>
<dbReference type="PANTHER" id="PTHR31912:SF34">
    <property type="entry name" value="NOTOCHORD-RELATED PROTEIN"/>
    <property type="match status" value="1"/>
</dbReference>
<protein>
    <submittedName>
        <fullName evidence="2">Uncharacterized protein</fullName>
    </submittedName>
</protein>
<accession>A0ABR3ENL1</accession>
<feature type="coiled-coil region" evidence="1">
    <location>
        <begin position="7"/>
        <end position="42"/>
    </location>
</feature>
<comment type="caution">
    <text evidence="2">The sequence shown here is derived from an EMBL/GenBank/DDBJ whole genome shotgun (WGS) entry which is preliminary data.</text>
</comment>
<organism evidence="2 3">
    <name type="scientific">Marasmius crinis-equi</name>
    <dbReference type="NCBI Taxonomy" id="585013"/>
    <lineage>
        <taxon>Eukaryota</taxon>
        <taxon>Fungi</taxon>
        <taxon>Dikarya</taxon>
        <taxon>Basidiomycota</taxon>
        <taxon>Agaricomycotina</taxon>
        <taxon>Agaricomycetes</taxon>
        <taxon>Agaricomycetidae</taxon>
        <taxon>Agaricales</taxon>
        <taxon>Marasmiineae</taxon>
        <taxon>Marasmiaceae</taxon>
        <taxon>Marasmius</taxon>
    </lineage>
</organism>